<gene>
    <name evidence="1" type="ORF">PHSY_005358</name>
</gene>
<dbReference type="RefSeq" id="XP_012191358.1">
    <property type="nucleotide sequence ID" value="XM_012335968.1"/>
</dbReference>
<protein>
    <submittedName>
        <fullName evidence="1">Uncharacterized protein</fullName>
    </submittedName>
</protein>
<sequence>MVSPLSIRDRRQVCAEFGMCVTASVLPQIQFRMDCLKSPQVEKAQICIRWKNRETEEKKKRKKLAETGETRAHFLPRSFALLQCCEANESRVVVGSDTTTISFPTAFSATSFCSFLNKGGIRVRLIPKSIPKFSPFAAPHRLPSVRSSSCKERTG</sequence>
<dbReference type="EMBL" id="DF238811">
    <property type="protein sequence ID" value="GAC97771.1"/>
    <property type="molecule type" value="Genomic_DNA"/>
</dbReference>
<dbReference type="HOGENOM" id="CLU_1696297_0_0_1"/>
<keyword evidence="2" id="KW-1185">Reference proteome</keyword>
<dbReference type="Proteomes" id="UP000014071">
    <property type="component" value="Unassembled WGS sequence"/>
</dbReference>
<accession>R9P8T8</accession>
<reference evidence="2" key="1">
    <citation type="journal article" date="2013" name="Genome Announc.">
        <title>Draft genome sequence of the basidiomycetous yeast-like fungus Pseudozyma hubeiensis SY62, which produces an abundant amount of the biosurfactant mannosylerythritol lipids.</title>
        <authorList>
            <person name="Konishi M."/>
            <person name="Hatada Y."/>
            <person name="Horiuchi J."/>
        </authorList>
    </citation>
    <scope>NUCLEOTIDE SEQUENCE [LARGE SCALE GENOMIC DNA]</scope>
    <source>
        <strain evidence="2">SY62</strain>
    </source>
</reference>
<dbReference type="AlphaFoldDB" id="R9P8T8"/>
<evidence type="ECO:0000313" key="1">
    <source>
        <dbReference type="EMBL" id="GAC97771.1"/>
    </source>
</evidence>
<dbReference type="GeneID" id="24110637"/>
<name>R9P8T8_PSEHS</name>
<proteinExistence type="predicted"/>
<evidence type="ECO:0000313" key="2">
    <source>
        <dbReference type="Proteomes" id="UP000014071"/>
    </source>
</evidence>
<organism evidence="1 2">
    <name type="scientific">Pseudozyma hubeiensis (strain SY62)</name>
    <name type="common">Yeast</name>
    <dbReference type="NCBI Taxonomy" id="1305764"/>
    <lineage>
        <taxon>Eukaryota</taxon>
        <taxon>Fungi</taxon>
        <taxon>Dikarya</taxon>
        <taxon>Basidiomycota</taxon>
        <taxon>Ustilaginomycotina</taxon>
        <taxon>Ustilaginomycetes</taxon>
        <taxon>Ustilaginales</taxon>
        <taxon>Ustilaginaceae</taxon>
        <taxon>Pseudozyma</taxon>
    </lineage>
</organism>